<dbReference type="InterPro" id="IPR005181">
    <property type="entry name" value="SASA"/>
</dbReference>
<evidence type="ECO:0000256" key="1">
    <source>
        <dbReference type="ARBA" id="ARBA00022801"/>
    </source>
</evidence>
<keyword evidence="1" id="KW-0378">Hydrolase</keyword>
<dbReference type="SUPFAM" id="SSF52266">
    <property type="entry name" value="SGNH hydrolase"/>
    <property type="match status" value="1"/>
</dbReference>
<feature type="domain" description="Sialate O-acetylesterase" evidence="2">
    <location>
        <begin position="268"/>
        <end position="391"/>
    </location>
</feature>
<dbReference type="PANTHER" id="PTHR22901">
    <property type="entry name" value="SIALATE O-ACETYLESTERASE"/>
    <property type="match status" value="1"/>
</dbReference>
<dbReference type="RefSeq" id="WP_183279623.1">
    <property type="nucleotide sequence ID" value="NZ_BLZR01000001.1"/>
</dbReference>
<dbReference type="GO" id="GO:0001681">
    <property type="term" value="F:sialate O-acetylesterase activity"/>
    <property type="evidence" value="ECO:0007669"/>
    <property type="project" value="InterPro"/>
</dbReference>
<proteinExistence type="predicted"/>
<name>A0A6V8SNE8_9CLOT</name>
<reference evidence="3 4" key="1">
    <citation type="submission" date="2020-07" db="EMBL/GenBank/DDBJ databases">
        <title>A new beta-1,3-glucan-decomposing anaerobic bacterium isolated from anoxic soil subjected to biological soil disinfestation.</title>
        <authorList>
            <person name="Ueki A."/>
            <person name="Tonouchi A."/>
        </authorList>
    </citation>
    <scope>NUCLEOTIDE SEQUENCE [LARGE SCALE GENOMIC DNA]</scope>
    <source>
        <strain evidence="3 4">TW1</strain>
    </source>
</reference>
<protein>
    <recommendedName>
        <fullName evidence="2">Sialate O-acetylesterase domain-containing protein</fullName>
    </recommendedName>
</protein>
<dbReference type="GO" id="GO:0005975">
    <property type="term" value="P:carbohydrate metabolic process"/>
    <property type="evidence" value="ECO:0007669"/>
    <property type="project" value="TreeGrafter"/>
</dbReference>
<organism evidence="3 4">
    <name type="scientific">Clostridium fungisolvens</name>
    <dbReference type="NCBI Taxonomy" id="1604897"/>
    <lineage>
        <taxon>Bacteria</taxon>
        <taxon>Bacillati</taxon>
        <taxon>Bacillota</taxon>
        <taxon>Clostridia</taxon>
        <taxon>Eubacteriales</taxon>
        <taxon>Clostridiaceae</taxon>
        <taxon>Clostridium</taxon>
    </lineage>
</organism>
<dbReference type="AlphaFoldDB" id="A0A6V8SNE8"/>
<dbReference type="Gene3D" id="3.40.50.1110">
    <property type="entry name" value="SGNH hydrolase"/>
    <property type="match status" value="1"/>
</dbReference>
<dbReference type="Pfam" id="PF03629">
    <property type="entry name" value="SASA"/>
    <property type="match status" value="2"/>
</dbReference>
<sequence length="504" mass="58021">MEFKLAPIFSDNMVLQRDSEVVIWGNAENNDLIIGKICGQEIKTHAKNGEFRLIFKNLKAGGPFDMDILSKGQEIILKNILIGEVWIAGGQSNMEFNLKDSIGAEKEIEQANYPEIRYYNVPDIVYENGDEVLPEGLIDTGWSVASPETVAYYSAVAYHFAKNLYNDLKVPIGIVNCNKGGTSASSWMNEKYLSDDNELSEVYLEQYKKAIEKLTDEEEDRLTAEFYKSQEDYNKREEEYKKKYPERSMAQLHEEIGSVPWPPPLGKKSYQRPCGLYKTKFRKITPFKVKGVIWYQGEEDSAKAHLYKKLFHRLIKSWREDLENPELPFIFVQLPMFNDEKLDTWQIIRDAQLYTYKNIKNTSMIVTVDLGEAEDVHPKDKKPVGERLALAARQDVYKENINGHSPIYNSYEIIDNKIKIGFDYVLPGELIAKNDIKLKGFEIYDKNKILHPAKAYIEKDKVIVYSEGVNEPIGVAYGWKNYVEINLFNNIGLPASPFNTLSKY</sequence>
<dbReference type="Proteomes" id="UP000580568">
    <property type="component" value="Unassembled WGS sequence"/>
</dbReference>
<comment type="caution">
    <text evidence="3">The sequence shown here is derived from an EMBL/GenBank/DDBJ whole genome shotgun (WGS) entry which is preliminary data.</text>
</comment>
<feature type="domain" description="Sialate O-acetylesterase" evidence="2">
    <location>
        <begin position="84"/>
        <end position="244"/>
    </location>
</feature>
<gene>
    <name evidence="3" type="ORF">bsdtw1_04541</name>
</gene>
<evidence type="ECO:0000313" key="4">
    <source>
        <dbReference type="Proteomes" id="UP000580568"/>
    </source>
</evidence>
<accession>A0A6V8SNE8</accession>
<evidence type="ECO:0000259" key="2">
    <source>
        <dbReference type="Pfam" id="PF03629"/>
    </source>
</evidence>
<evidence type="ECO:0000313" key="3">
    <source>
        <dbReference type="EMBL" id="GFP78321.1"/>
    </source>
</evidence>
<dbReference type="PANTHER" id="PTHR22901:SF0">
    <property type="entry name" value="SIALATE O-ACETYLESTERASE"/>
    <property type="match status" value="1"/>
</dbReference>
<dbReference type="InterPro" id="IPR036514">
    <property type="entry name" value="SGNH_hydro_sf"/>
</dbReference>
<dbReference type="EMBL" id="BLZR01000001">
    <property type="protein sequence ID" value="GFP78321.1"/>
    <property type="molecule type" value="Genomic_DNA"/>
</dbReference>
<keyword evidence="4" id="KW-1185">Reference proteome</keyword>
<dbReference type="InterPro" id="IPR039329">
    <property type="entry name" value="SIAE"/>
</dbReference>